<protein>
    <submittedName>
        <fullName evidence="3">AMP-binding protein</fullName>
    </submittedName>
</protein>
<gene>
    <name evidence="3" type="ORF">MF626_06440</name>
</gene>
<name>A0AAE9PWS6_PAEPO</name>
<proteinExistence type="inferred from homology"/>
<reference evidence="3" key="1">
    <citation type="submission" date="2022-11" db="EMBL/GenBank/DDBJ databases">
        <authorList>
            <person name="Vasilchenko N.G."/>
            <person name="Prazdnova E.V."/>
            <person name="Gorovtsov A.V."/>
            <person name="Chistyakov V.A."/>
            <person name="Pak M.L."/>
        </authorList>
    </citation>
    <scope>NUCLEOTIDE SEQUENCE</scope>
    <source>
        <strain evidence="3">R 4.5</strain>
    </source>
</reference>
<dbReference type="EMBL" id="CP097770">
    <property type="protein sequence ID" value="UZP76154.1"/>
    <property type="molecule type" value="Genomic_DNA"/>
</dbReference>
<dbReference type="AlphaFoldDB" id="A0AAE9PWS6"/>
<comment type="similarity">
    <text evidence="1">Belongs to the ATP-dependent AMP-binding enzyme family.</text>
</comment>
<feature type="domain" description="AMP-dependent synthetase/ligase" evidence="2">
    <location>
        <begin position="9"/>
        <end position="277"/>
    </location>
</feature>
<evidence type="ECO:0000259" key="2">
    <source>
        <dbReference type="Pfam" id="PF00501"/>
    </source>
</evidence>
<dbReference type="PANTHER" id="PTHR22754:SF32">
    <property type="entry name" value="DISCO-INTERACTING PROTEIN 2"/>
    <property type="match status" value="1"/>
</dbReference>
<dbReference type="InterPro" id="IPR020845">
    <property type="entry name" value="AMP-binding_CS"/>
</dbReference>
<evidence type="ECO:0000256" key="1">
    <source>
        <dbReference type="ARBA" id="ARBA00006432"/>
    </source>
</evidence>
<dbReference type="Gene3D" id="3.40.50.12780">
    <property type="entry name" value="N-terminal domain of ligase-like"/>
    <property type="match status" value="1"/>
</dbReference>
<dbReference type="SUPFAM" id="SSF56801">
    <property type="entry name" value="Acetyl-CoA synthetase-like"/>
    <property type="match status" value="1"/>
</dbReference>
<evidence type="ECO:0000313" key="3">
    <source>
        <dbReference type="EMBL" id="UZP76154.1"/>
    </source>
</evidence>
<dbReference type="InterPro" id="IPR000873">
    <property type="entry name" value="AMP-dep_synth/lig_dom"/>
</dbReference>
<organism evidence="3">
    <name type="scientific">Paenibacillus polymyxa</name>
    <name type="common">Bacillus polymyxa</name>
    <dbReference type="NCBI Taxonomy" id="1406"/>
    <lineage>
        <taxon>Bacteria</taxon>
        <taxon>Bacillati</taxon>
        <taxon>Bacillota</taxon>
        <taxon>Bacilli</taxon>
        <taxon>Bacillales</taxon>
        <taxon>Paenibacillaceae</taxon>
        <taxon>Paenibacillus</taxon>
    </lineage>
</organism>
<dbReference type="PANTHER" id="PTHR22754">
    <property type="entry name" value="DISCO-INTERACTING PROTEIN 2 DIP2 -RELATED"/>
    <property type="match status" value="1"/>
</dbReference>
<accession>A0AAE9PWS6</accession>
<dbReference type="InterPro" id="IPR042099">
    <property type="entry name" value="ANL_N_sf"/>
</dbReference>
<dbReference type="Pfam" id="PF00501">
    <property type="entry name" value="AMP-binding"/>
    <property type="match status" value="1"/>
</dbReference>
<dbReference type="PROSITE" id="PS00455">
    <property type="entry name" value="AMP_BINDING"/>
    <property type="match status" value="1"/>
</dbReference>
<sequence length="314" mass="35804">MTENGTEMRTDYAELLSRAKRILHGLRKLGLQPQDKVIFQFQQNENFIPVFWACILGGYISVPVGVAASYDDTNADTLKLYNIWEMLDRPIIVTDVSLEQEIRKLELVWGVEGIEIASAESLHTYEEAIELHESNEQDFVLFLFTSGSTGMPKCVRHHNHSIVARTMATAQMHNFDQEEVLLNWMPLEHVGGLVMFHILGVYLGCRQVLPRVEAFMAKPLDWLSWMDTYQVTLTWAPNFAFSLINDLKEEMEQRSWDLSSVKHILNGEKRLSPKRPSNSYACSINIICVQIACSLHSGCPKLHPASFFSRLTEG</sequence>